<dbReference type="SUPFAM" id="SSF56349">
    <property type="entry name" value="DNA breaking-rejoining enzymes"/>
    <property type="match status" value="1"/>
</dbReference>
<evidence type="ECO:0000256" key="4">
    <source>
        <dbReference type="ARBA" id="ARBA00023172"/>
    </source>
</evidence>
<accession>A0ABQ1H870</accession>
<name>A0ABQ1H870_9SPHN</name>
<evidence type="ECO:0000259" key="5">
    <source>
        <dbReference type="PROSITE" id="PS51898"/>
    </source>
</evidence>
<organism evidence="6 7">
    <name type="scientific">Sphingomonas psychrolutea</name>
    <dbReference type="NCBI Taxonomy" id="1259676"/>
    <lineage>
        <taxon>Bacteria</taxon>
        <taxon>Pseudomonadati</taxon>
        <taxon>Pseudomonadota</taxon>
        <taxon>Alphaproteobacteria</taxon>
        <taxon>Sphingomonadales</taxon>
        <taxon>Sphingomonadaceae</taxon>
        <taxon>Sphingomonas</taxon>
    </lineage>
</organism>
<dbReference type="RefSeq" id="WP_188449989.1">
    <property type="nucleotide sequence ID" value="NZ_BMDW01000053.1"/>
</dbReference>
<keyword evidence="2" id="KW-0229">DNA integration</keyword>
<dbReference type="InterPro" id="IPR011010">
    <property type="entry name" value="DNA_brk_join_enz"/>
</dbReference>
<dbReference type="Gene3D" id="1.10.443.10">
    <property type="entry name" value="Intergrase catalytic core"/>
    <property type="match status" value="1"/>
</dbReference>
<sequence length="219" mass="24704">MGMLEFDPGVADRRAWNAGRKVGAKRALKPRQVWAVRFFLDQNRRMRDRALFDLAVDSKLRGCDIVAVKIGDLVIGGQIRHRAIVTQRKTGKPVQFELMGNARASLLAWLERRGGTVDDYVFPSRVDRASHLSTRQYARLVDEWVVGTGLRREEYGTHSLRRTKASIIYKATGNLRAVQILLGHTKIENTVRYLGVDVEDALALEPVLNLKRNERGVGG</sequence>
<dbReference type="InterPro" id="IPR002104">
    <property type="entry name" value="Integrase_catalytic"/>
</dbReference>
<feature type="domain" description="Tyr recombinase" evidence="5">
    <location>
        <begin position="23"/>
        <end position="206"/>
    </location>
</feature>
<keyword evidence="3" id="KW-0238">DNA-binding</keyword>
<dbReference type="PROSITE" id="PS51898">
    <property type="entry name" value="TYR_RECOMBINASE"/>
    <property type="match status" value="1"/>
</dbReference>
<keyword evidence="7" id="KW-1185">Reference proteome</keyword>
<evidence type="ECO:0000256" key="2">
    <source>
        <dbReference type="ARBA" id="ARBA00022908"/>
    </source>
</evidence>
<proteinExistence type="inferred from homology"/>
<dbReference type="InterPro" id="IPR050090">
    <property type="entry name" value="Tyrosine_recombinase_XerCD"/>
</dbReference>
<reference evidence="7" key="1">
    <citation type="journal article" date="2019" name="Int. J. Syst. Evol. Microbiol.">
        <title>The Global Catalogue of Microorganisms (GCM) 10K type strain sequencing project: providing services to taxonomists for standard genome sequencing and annotation.</title>
        <authorList>
            <consortium name="The Broad Institute Genomics Platform"/>
            <consortium name="The Broad Institute Genome Sequencing Center for Infectious Disease"/>
            <person name="Wu L."/>
            <person name="Ma J."/>
        </authorList>
    </citation>
    <scope>NUCLEOTIDE SEQUENCE [LARGE SCALE GENOMIC DNA]</scope>
    <source>
        <strain evidence="7">CGMCC 1.10106</strain>
    </source>
</reference>
<dbReference type="PANTHER" id="PTHR30349">
    <property type="entry name" value="PHAGE INTEGRASE-RELATED"/>
    <property type="match status" value="1"/>
</dbReference>
<evidence type="ECO:0000313" key="6">
    <source>
        <dbReference type="EMBL" id="GGA62650.1"/>
    </source>
</evidence>
<dbReference type="Proteomes" id="UP000618591">
    <property type="component" value="Unassembled WGS sequence"/>
</dbReference>
<keyword evidence="4" id="KW-0233">DNA recombination</keyword>
<dbReference type="Pfam" id="PF00589">
    <property type="entry name" value="Phage_integrase"/>
    <property type="match status" value="1"/>
</dbReference>
<evidence type="ECO:0000256" key="1">
    <source>
        <dbReference type="ARBA" id="ARBA00008857"/>
    </source>
</evidence>
<evidence type="ECO:0000313" key="7">
    <source>
        <dbReference type="Proteomes" id="UP000618591"/>
    </source>
</evidence>
<dbReference type="EMBL" id="BMDW01000053">
    <property type="protein sequence ID" value="GGA62650.1"/>
    <property type="molecule type" value="Genomic_DNA"/>
</dbReference>
<dbReference type="InterPro" id="IPR013762">
    <property type="entry name" value="Integrase-like_cat_sf"/>
</dbReference>
<evidence type="ECO:0000256" key="3">
    <source>
        <dbReference type="ARBA" id="ARBA00023125"/>
    </source>
</evidence>
<comment type="caution">
    <text evidence="6">The sequence shown here is derived from an EMBL/GenBank/DDBJ whole genome shotgun (WGS) entry which is preliminary data.</text>
</comment>
<protein>
    <submittedName>
        <fullName evidence="6">Integrase</fullName>
    </submittedName>
</protein>
<dbReference type="PANTHER" id="PTHR30349:SF41">
    <property type="entry name" value="INTEGRASE_RECOMBINASE PROTEIN MJ0367-RELATED"/>
    <property type="match status" value="1"/>
</dbReference>
<gene>
    <name evidence="6" type="ORF">GCM10011395_36020</name>
</gene>
<comment type="similarity">
    <text evidence="1">Belongs to the 'phage' integrase family.</text>
</comment>